<evidence type="ECO:0000313" key="3">
    <source>
        <dbReference type="EMBL" id="QXH43218.1"/>
    </source>
</evidence>
<dbReference type="PANTHER" id="PTHR30251">
    <property type="entry name" value="PILUS ASSEMBLY CHAPERONE"/>
    <property type="match status" value="1"/>
</dbReference>
<protein>
    <submittedName>
        <fullName evidence="3">Molecular chaperone</fullName>
    </submittedName>
</protein>
<sequence>MPRCPLVSSPGHWLLAGLLLLCGQAQAASAVLIWPVNPAIEADQGATALWLENRASQPVTLQVRVLAWTQEQFQDLYRSQQAVIPSPPFVTVEAGRRQLIRLIRLGAVPSVSEQAYRVLIDEVPDGSEPAPKQAGLALQFQMRYSIPLFISGAGIWTQPRADLDRDPASATRPQLAWRLVEEGGQRYLQVRNDGAVHARLSRVRWEGGGRSLPLLDGLLGYVLPGQQMRWLLPPGLAPGKGMSLMLQLSDNDAVVRVPGY</sequence>
<dbReference type="RefSeq" id="WP_124346575.1">
    <property type="nucleotide sequence ID" value="NZ_CP027706.1"/>
</dbReference>
<evidence type="ECO:0000313" key="4">
    <source>
        <dbReference type="Proteomes" id="UP000693952"/>
    </source>
</evidence>
<name>A0ABX8MVI0_9PSED</name>
<dbReference type="Gene3D" id="2.60.40.10">
    <property type="entry name" value="Immunoglobulins"/>
    <property type="match status" value="1"/>
</dbReference>
<evidence type="ECO:0000256" key="1">
    <source>
        <dbReference type="SAM" id="SignalP"/>
    </source>
</evidence>
<accession>A0ABX8MVI0</accession>
<reference evidence="3" key="1">
    <citation type="submission" date="2021-06" db="EMBL/GenBank/DDBJ databases">
        <title>Updating the genus Pseudomonas: Description of 43 new species and partition of the Pseudomonas putida group.</title>
        <authorList>
            <person name="Girard L."/>
            <person name="Lood C."/>
            <person name="Vandamme P."/>
            <person name="Rokni-Zadeh H."/>
            <person name="van Noort V."/>
            <person name="Hofte M."/>
            <person name="Lavigne R."/>
            <person name="De Mot R."/>
        </authorList>
    </citation>
    <scope>NUCLEOTIDE SEQUENCE</scope>
    <source>
        <strain evidence="3">CMR12a</strain>
    </source>
</reference>
<dbReference type="EMBL" id="CP077074">
    <property type="protein sequence ID" value="QXH43218.1"/>
    <property type="molecule type" value="Genomic_DNA"/>
</dbReference>
<organism evidence="3 4">
    <name type="scientific">Pseudomonas sessilinigenes</name>
    <dbReference type="NCBI Taxonomy" id="658629"/>
    <lineage>
        <taxon>Bacteria</taxon>
        <taxon>Pseudomonadati</taxon>
        <taxon>Pseudomonadota</taxon>
        <taxon>Gammaproteobacteria</taxon>
        <taxon>Pseudomonadales</taxon>
        <taxon>Pseudomonadaceae</taxon>
        <taxon>Pseudomonas</taxon>
    </lineage>
</organism>
<feature type="signal peptide" evidence="1">
    <location>
        <begin position="1"/>
        <end position="27"/>
    </location>
</feature>
<feature type="domain" description="Pili assembly chaperone N-terminal" evidence="2">
    <location>
        <begin position="40"/>
        <end position="151"/>
    </location>
</feature>
<keyword evidence="1" id="KW-0732">Signal</keyword>
<dbReference type="InterPro" id="IPR016147">
    <property type="entry name" value="Pili_assmbl_chaperone_N"/>
</dbReference>
<evidence type="ECO:0000259" key="2">
    <source>
        <dbReference type="Pfam" id="PF00345"/>
    </source>
</evidence>
<dbReference type="Proteomes" id="UP000693952">
    <property type="component" value="Chromosome"/>
</dbReference>
<keyword evidence="4" id="KW-1185">Reference proteome</keyword>
<proteinExistence type="predicted"/>
<dbReference type="SUPFAM" id="SSF49354">
    <property type="entry name" value="PapD-like"/>
    <property type="match status" value="1"/>
</dbReference>
<dbReference type="InterPro" id="IPR013783">
    <property type="entry name" value="Ig-like_fold"/>
</dbReference>
<gene>
    <name evidence="3" type="ORF">KSS89_13675</name>
</gene>
<dbReference type="InterPro" id="IPR050643">
    <property type="entry name" value="Periplasmic_pilus_chap"/>
</dbReference>
<feature type="chain" id="PRO_5046405709" evidence="1">
    <location>
        <begin position="28"/>
        <end position="260"/>
    </location>
</feature>
<dbReference type="InterPro" id="IPR008962">
    <property type="entry name" value="PapD-like_sf"/>
</dbReference>
<dbReference type="PANTHER" id="PTHR30251:SF4">
    <property type="entry name" value="SLR1668 PROTEIN"/>
    <property type="match status" value="1"/>
</dbReference>
<dbReference type="Pfam" id="PF00345">
    <property type="entry name" value="PapD_N"/>
    <property type="match status" value="1"/>
</dbReference>